<dbReference type="InterPro" id="IPR012675">
    <property type="entry name" value="Beta-grasp_dom_sf"/>
</dbReference>
<reference evidence="1" key="1">
    <citation type="journal article" date="2019" name="Mol. Phylogenet. Evol.">
        <title>Morphological evolution and classification of the red algal order Ceramiales inferred using plastid phylogenomics.</title>
        <authorList>
            <person name="Diaz-Tapia P."/>
            <person name="Pasella M.M."/>
            <person name="Verbruggen H."/>
            <person name="Maggs C.A."/>
        </authorList>
    </citation>
    <scope>NUCLEOTIDE SEQUENCE</scope>
    <source>
        <strain evidence="1">PD2926</strain>
    </source>
</reference>
<dbReference type="NCBIfam" id="TIGR01683">
    <property type="entry name" value="thiS"/>
    <property type="match status" value="1"/>
</dbReference>
<keyword evidence="1" id="KW-0934">Plastid</keyword>
<proteinExistence type="predicted"/>
<dbReference type="PANTHER" id="PTHR34472">
    <property type="entry name" value="SULFUR CARRIER PROTEIN THIS"/>
    <property type="match status" value="1"/>
</dbReference>
<dbReference type="CDD" id="cd00565">
    <property type="entry name" value="Ubl_ThiS"/>
    <property type="match status" value="1"/>
</dbReference>
<dbReference type="AlphaFoldDB" id="A0A4D6WMH0"/>
<protein>
    <submittedName>
        <fullName evidence="1">Thiamin biosynthesis protein S</fullName>
    </submittedName>
</protein>
<evidence type="ECO:0000313" key="1">
    <source>
        <dbReference type="EMBL" id="QCI04877.1"/>
    </source>
</evidence>
<dbReference type="InterPro" id="IPR010035">
    <property type="entry name" value="Thi_S"/>
</dbReference>
<dbReference type="EMBL" id="MK814615">
    <property type="protein sequence ID" value="QCI04877.1"/>
    <property type="molecule type" value="Genomic_DNA"/>
</dbReference>
<gene>
    <name evidence="1" type="primary">thiS</name>
</gene>
<sequence length="70" mass="8292">MYNYHTIFINGQPFNCSKDMSLHEILLYLNFNTKNIIIEYNHEIIDMNRLHDFFLLDKDKIEVITIVGGG</sequence>
<dbReference type="Gene3D" id="3.10.20.30">
    <property type="match status" value="1"/>
</dbReference>
<dbReference type="InterPro" id="IPR003749">
    <property type="entry name" value="ThiS/MoaD-like"/>
</dbReference>
<geneLocation type="plastid" evidence="1"/>
<dbReference type="InterPro" id="IPR016155">
    <property type="entry name" value="Mopterin_synth/thiamin_S_b"/>
</dbReference>
<reference evidence="1" key="2">
    <citation type="submission" date="2019-04" db="EMBL/GenBank/DDBJ databases">
        <authorList>
            <person name="Pasella M."/>
        </authorList>
    </citation>
    <scope>NUCLEOTIDE SEQUENCE</scope>
    <source>
        <strain evidence="1">PD2926</strain>
    </source>
</reference>
<name>A0A4D6WMH0_9FLOR</name>
<accession>A0A4D6WMH0</accession>
<dbReference type="PANTHER" id="PTHR34472:SF1">
    <property type="entry name" value="SULFUR CARRIER PROTEIN THIS"/>
    <property type="match status" value="1"/>
</dbReference>
<dbReference type="SUPFAM" id="SSF54285">
    <property type="entry name" value="MoaD/ThiS"/>
    <property type="match status" value="1"/>
</dbReference>
<organism evidence="1">
    <name type="scientific">Bornetia secundiflora</name>
    <dbReference type="NCBI Taxonomy" id="2575637"/>
    <lineage>
        <taxon>Eukaryota</taxon>
        <taxon>Rhodophyta</taxon>
        <taxon>Florideophyceae</taxon>
        <taxon>Rhodymeniophycidae</taxon>
        <taxon>Ceramiales</taxon>
        <taxon>Wrangeliaceae</taxon>
        <taxon>Bornetia</taxon>
    </lineage>
</organism>
<dbReference type="Pfam" id="PF02597">
    <property type="entry name" value="ThiS"/>
    <property type="match status" value="1"/>
</dbReference>